<keyword evidence="1" id="KW-0812">Transmembrane</keyword>
<dbReference type="EMBL" id="CR522870">
    <property type="protein sequence ID" value="CAG36162.1"/>
    <property type="molecule type" value="Genomic_DNA"/>
</dbReference>
<dbReference type="AlphaFoldDB" id="Q6ANB2"/>
<keyword evidence="1" id="KW-1133">Transmembrane helix</keyword>
<dbReference type="GO" id="GO:0016020">
    <property type="term" value="C:membrane"/>
    <property type="evidence" value="ECO:0007669"/>
    <property type="project" value="InterPro"/>
</dbReference>
<dbReference type="InterPro" id="IPR037185">
    <property type="entry name" value="EmrE-like"/>
</dbReference>
<dbReference type="HOGENOM" id="CLU_058789_1_0_7"/>
<dbReference type="Pfam" id="PF00892">
    <property type="entry name" value="EamA"/>
    <property type="match status" value="2"/>
</dbReference>
<dbReference type="PANTHER" id="PTHR22911:SF137">
    <property type="entry name" value="SOLUTE CARRIER FAMILY 35 MEMBER G2-RELATED"/>
    <property type="match status" value="1"/>
</dbReference>
<dbReference type="Proteomes" id="UP000000602">
    <property type="component" value="Chromosome"/>
</dbReference>
<feature type="transmembrane region" description="Helical" evidence="1">
    <location>
        <begin position="374"/>
        <end position="393"/>
    </location>
</feature>
<dbReference type="PANTHER" id="PTHR22911">
    <property type="entry name" value="ACYL-MALONYL CONDENSING ENZYME-RELATED"/>
    <property type="match status" value="1"/>
</dbReference>
<evidence type="ECO:0000256" key="1">
    <source>
        <dbReference type="SAM" id="Phobius"/>
    </source>
</evidence>
<gene>
    <name evidence="3" type="ordered locus">DP1433</name>
</gene>
<feature type="transmembrane region" description="Helical" evidence="1">
    <location>
        <begin position="192"/>
        <end position="209"/>
    </location>
</feature>
<keyword evidence="1" id="KW-0472">Membrane</keyword>
<dbReference type="STRING" id="177439.DP1433"/>
<dbReference type="InterPro" id="IPR000620">
    <property type="entry name" value="EamA_dom"/>
</dbReference>
<evidence type="ECO:0000313" key="4">
    <source>
        <dbReference type="Proteomes" id="UP000000602"/>
    </source>
</evidence>
<feature type="domain" description="EamA" evidence="2">
    <location>
        <begin position="253"/>
        <end position="391"/>
    </location>
</feature>
<feature type="transmembrane region" description="Helical" evidence="1">
    <location>
        <begin position="215"/>
        <end position="234"/>
    </location>
</feature>
<feature type="transmembrane region" description="Helical" evidence="1">
    <location>
        <begin position="20"/>
        <end position="46"/>
    </location>
</feature>
<feature type="transmembrane region" description="Helical" evidence="1">
    <location>
        <begin position="161"/>
        <end position="180"/>
    </location>
</feature>
<accession>Q6ANB2</accession>
<sequence>MSPEQHQPVYCIQISFKFSYFYIITYFLSAQPLLIILFFATFFYYNSEHSPVQKDRDVYFPHSLFFTFFYFFFLLSPNGELSRDELTDRRRKGKEMMYLGETAAIGAALCWSCAGMISVGPSRAMGPIAFNRLRMSLTSLMLLGMAFYTGGIYSLNGETSLYLILSSFFGIFLGDTLVFITINRLGPRRTGILFTTNAPITALLGFLFLDEKITKLSLCGGITVIFGTMLAIYFGHSKNQTHPWEAVRGALTTGLILGILAASMQAMSSIIAKPALAAGVDPLAAATLRTLVAAILLCLTLFFPQEIFHSRIRITGKIIARTALSGLVGMALGMTFFLYGIANGPVGIIAILSSLSPIFILPLIWIITGECPKIGAWCGAIVAVIGAAIIFSGG</sequence>
<feature type="transmembrane region" description="Helical" evidence="1">
    <location>
        <begin position="137"/>
        <end position="155"/>
    </location>
</feature>
<feature type="domain" description="EamA" evidence="2">
    <location>
        <begin position="100"/>
        <end position="232"/>
    </location>
</feature>
<dbReference type="KEGG" id="dps:DP1433"/>
<keyword evidence="4" id="KW-1185">Reference proteome</keyword>
<organism evidence="3 4">
    <name type="scientific">Desulfotalea psychrophila (strain LSv54 / DSM 12343)</name>
    <dbReference type="NCBI Taxonomy" id="177439"/>
    <lineage>
        <taxon>Bacteria</taxon>
        <taxon>Pseudomonadati</taxon>
        <taxon>Thermodesulfobacteriota</taxon>
        <taxon>Desulfobulbia</taxon>
        <taxon>Desulfobulbales</taxon>
        <taxon>Desulfocapsaceae</taxon>
        <taxon>Desulfotalea</taxon>
    </lineage>
</organism>
<evidence type="ECO:0000313" key="3">
    <source>
        <dbReference type="EMBL" id="CAG36162.1"/>
    </source>
</evidence>
<feature type="transmembrane region" description="Helical" evidence="1">
    <location>
        <begin position="96"/>
        <end position="117"/>
    </location>
</feature>
<protein>
    <submittedName>
        <fullName evidence="3">Hypothetical membrane protein</fullName>
    </submittedName>
</protein>
<feature type="transmembrane region" description="Helical" evidence="1">
    <location>
        <begin position="283"/>
        <end position="303"/>
    </location>
</feature>
<feature type="transmembrane region" description="Helical" evidence="1">
    <location>
        <begin position="323"/>
        <end position="342"/>
    </location>
</feature>
<name>Q6ANB2_DESPS</name>
<feature type="transmembrane region" description="Helical" evidence="1">
    <location>
        <begin position="246"/>
        <end position="271"/>
    </location>
</feature>
<feature type="transmembrane region" description="Helical" evidence="1">
    <location>
        <begin position="58"/>
        <end position="76"/>
    </location>
</feature>
<feature type="transmembrane region" description="Helical" evidence="1">
    <location>
        <begin position="348"/>
        <end position="367"/>
    </location>
</feature>
<dbReference type="eggNOG" id="COG0697">
    <property type="taxonomic scope" value="Bacteria"/>
</dbReference>
<dbReference type="SUPFAM" id="SSF103481">
    <property type="entry name" value="Multidrug resistance efflux transporter EmrE"/>
    <property type="match status" value="2"/>
</dbReference>
<evidence type="ECO:0000259" key="2">
    <source>
        <dbReference type="Pfam" id="PF00892"/>
    </source>
</evidence>
<reference evidence="4" key="1">
    <citation type="journal article" date="2004" name="Environ. Microbiol.">
        <title>The genome of Desulfotalea psychrophila, a sulfate-reducing bacterium from permanently cold Arctic sediments.</title>
        <authorList>
            <person name="Rabus R."/>
            <person name="Ruepp A."/>
            <person name="Frickey T."/>
            <person name="Rattei T."/>
            <person name="Fartmann B."/>
            <person name="Stark M."/>
            <person name="Bauer M."/>
            <person name="Zibat A."/>
            <person name="Lombardot T."/>
            <person name="Becker I."/>
            <person name="Amann J."/>
            <person name="Gellner K."/>
            <person name="Teeling H."/>
            <person name="Leuschner W.D."/>
            <person name="Gloeckner F.-O."/>
            <person name="Lupas A.N."/>
            <person name="Amann R."/>
            <person name="Klenk H.-P."/>
        </authorList>
    </citation>
    <scope>NUCLEOTIDE SEQUENCE [LARGE SCALE GENOMIC DNA]</scope>
    <source>
        <strain evidence="4">DSM 12343 / LSv54</strain>
    </source>
</reference>
<proteinExistence type="predicted"/>